<feature type="domain" description="TonB-dependent receptor-like beta-barrel" evidence="14">
    <location>
        <begin position="353"/>
        <end position="777"/>
    </location>
</feature>
<keyword evidence="3 12" id="KW-1134">Transmembrane beta strand</keyword>
<dbReference type="Proteomes" id="UP000557307">
    <property type="component" value="Unassembled WGS sequence"/>
</dbReference>
<evidence type="ECO:0000256" key="7">
    <source>
        <dbReference type="ARBA" id="ARBA00023004"/>
    </source>
</evidence>
<evidence type="ECO:0000256" key="12">
    <source>
        <dbReference type="PROSITE-ProRule" id="PRU01360"/>
    </source>
</evidence>
<reference evidence="16 17" key="1">
    <citation type="submission" date="2020-08" db="EMBL/GenBank/DDBJ databases">
        <title>Genomic Encyclopedia of Type Strains, Phase IV (KMG-IV): sequencing the most valuable type-strain genomes for metagenomic binning, comparative biology and taxonomic classification.</title>
        <authorList>
            <person name="Goeker M."/>
        </authorList>
    </citation>
    <scope>NUCLEOTIDE SEQUENCE [LARGE SCALE GENOMIC DNA]</scope>
    <source>
        <strain evidence="16 17">DSM 105074</strain>
    </source>
</reference>
<dbReference type="EMBL" id="JACHGF010000016">
    <property type="protein sequence ID" value="MBB5287355.1"/>
    <property type="molecule type" value="Genomic_DNA"/>
</dbReference>
<proteinExistence type="inferred from homology"/>
<gene>
    <name evidence="16" type="ORF">HNQ92_005518</name>
</gene>
<evidence type="ECO:0000256" key="10">
    <source>
        <dbReference type="ARBA" id="ARBA00023136"/>
    </source>
</evidence>
<dbReference type="Gene3D" id="2.170.130.10">
    <property type="entry name" value="TonB-dependent receptor, plug domain"/>
    <property type="match status" value="1"/>
</dbReference>
<dbReference type="Pfam" id="PF00593">
    <property type="entry name" value="TonB_dep_Rec_b-barrel"/>
    <property type="match status" value="1"/>
</dbReference>
<evidence type="ECO:0000256" key="6">
    <source>
        <dbReference type="ARBA" id="ARBA00022729"/>
    </source>
</evidence>
<dbReference type="Pfam" id="PF07715">
    <property type="entry name" value="Plug"/>
    <property type="match status" value="1"/>
</dbReference>
<comment type="similarity">
    <text evidence="12 13">Belongs to the TonB-dependent receptor family.</text>
</comment>
<dbReference type="GO" id="GO:0009279">
    <property type="term" value="C:cell outer membrane"/>
    <property type="evidence" value="ECO:0007669"/>
    <property type="project" value="UniProtKB-SubCell"/>
</dbReference>
<keyword evidence="4" id="KW-0410">Iron transport</keyword>
<organism evidence="16 17">
    <name type="scientific">Rhabdobacter roseus</name>
    <dbReference type="NCBI Taxonomy" id="1655419"/>
    <lineage>
        <taxon>Bacteria</taxon>
        <taxon>Pseudomonadati</taxon>
        <taxon>Bacteroidota</taxon>
        <taxon>Cytophagia</taxon>
        <taxon>Cytophagales</taxon>
        <taxon>Cytophagaceae</taxon>
        <taxon>Rhabdobacter</taxon>
    </lineage>
</organism>
<evidence type="ECO:0000256" key="13">
    <source>
        <dbReference type="RuleBase" id="RU003357"/>
    </source>
</evidence>
<sequence>MRLISTYLGVLSLLLLGYLPLRAQVVISGQIIDAEDGKPLPGATVRAGEIRGTTTDEAGRFSLRNLPEAVSELAVSYIGYEAVRLPLREVLGQSPLTIRLQRSIFAADEVVVSATRVTDRTGMAYTNVSAEAIGKQNLGQDLPVLLHFTPSLVSTSDAGAGVGYTGIRVRGTDATRINVTINGIPYNDPESQGVFFVNMPDFASSVSSIQIQRGVGTSTNGAGAFGATVNINTNEFQREAYAELNNSYGSFNTWKNTVKVGSGLLNDKFTVDARLSRVASDGFVDRARSDLKSFYLSGGYFGKKSFVRFNAFSGQEVTYQSWYGSPEARVRGDREGMLGYIERNGLNERDAQNLLNSDSRTYNYYLYDNQTDNYQQDQYQLITSHALSTRLTLNANAFYVRGRGYYEEYRDDNALANYRLPDVIMGGDTISRTDLIRRRWLDNHFYGTTFSLDYNSYRKLTANFGGGWNRYDGDHFGEIIWARYASTGQIRERYYENNGLKTDFNLYGKVYYQFTDKLNAFGDAQIRTVSHRIAGTDTYQSTLDFDAQFLFFNPKLGLNYQLSEGSSAYASFSVANREPNRSDFTESIPENRPRAERLHDLEAGFRTQTSRWAFSLNYYLMNYKDQLVLTGEVNDVGGSVRTNVPRSYRTGLELEAAFALNNRWRWNANATFSQNKILDFTEYIINYETGSYETNAYRKTDIAFSPGLIAASQLTYSPLANVELALLTKYVGKQYLDNTTAESRRLDAYLTNDLRFIWTLTPTWAKQIQLTALVNNIFNERYESNGYTYAYIYGSTVRENFYYPQAGTNFLLGLNVRF</sequence>
<dbReference type="Gene3D" id="2.60.40.1120">
    <property type="entry name" value="Carboxypeptidase-like, regulatory domain"/>
    <property type="match status" value="1"/>
</dbReference>
<dbReference type="GO" id="GO:0015344">
    <property type="term" value="F:siderophore uptake transmembrane transporter activity"/>
    <property type="evidence" value="ECO:0007669"/>
    <property type="project" value="TreeGrafter"/>
</dbReference>
<feature type="domain" description="TonB-dependent receptor plug" evidence="15">
    <location>
        <begin position="121"/>
        <end position="227"/>
    </location>
</feature>
<accession>A0A840TWP6</accession>
<evidence type="ECO:0000313" key="16">
    <source>
        <dbReference type="EMBL" id="MBB5287355.1"/>
    </source>
</evidence>
<evidence type="ECO:0000256" key="5">
    <source>
        <dbReference type="ARBA" id="ARBA00022692"/>
    </source>
</evidence>
<dbReference type="InterPro" id="IPR039426">
    <property type="entry name" value="TonB-dep_rcpt-like"/>
</dbReference>
<dbReference type="InterPro" id="IPR037066">
    <property type="entry name" value="Plug_dom_sf"/>
</dbReference>
<comment type="caution">
    <text evidence="16">The sequence shown here is derived from an EMBL/GenBank/DDBJ whole genome shotgun (WGS) entry which is preliminary data.</text>
</comment>
<evidence type="ECO:0000256" key="2">
    <source>
        <dbReference type="ARBA" id="ARBA00022448"/>
    </source>
</evidence>
<comment type="subcellular location">
    <subcellularLocation>
        <location evidence="1 12">Cell outer membrane</location>
        <topology evidence="1 12">Multi-pass membrane protein</topology>
    </subcellularLocation>
</comment>
<dbReference type="PROSITE" id="PS52016">
    <property type="entry name" value="TONB_DEPENDENT_REC_3"/>
    <property type="match status" value="1"/>
</dbReference>
<keyword evidence="16" id="KW-0675">Receptor</keyword>
<evidence type="ECO:0000259" key="15">
    <source>
        <dbReference type="Pfam" id="PF07715"/>
    </source>
</evidence>
<evidence type="ECO:0000256" key="4">
    <source>
        <dbReference type="ARBA" id="ARBA00022496"/>
    </source>
</evidence>
<dbReference type="InterPro" id="IPR000531">
    <property type="entry name" value="Beta-barrel_TonB"/>
</dbReference>
<evidence type="ECO:0000256" key="1">
    <source>
        <dbReference type="ARBA" id="ARBA00004571"/>
    </source>
</evidence>
<dbReference type="Gene3D" id="2.40.170.20">
    <property type="entry name" value="TonB-dependent receptor, beta-barrel domain"/>
    <property type="match status" value="1"/>
</dbReference>
<keyword evidence="9 13" id="KW-0798">TonB box</keyword>
<evidence type="ECO:0000313" key="17">
    <source>
        <dbReference type="Proteomes" id="UP000557307"/>
    </source>
</evidence>
<dbReference type="SUPFAM" id="SSF49464">
    <property type="entry name" value="Carboxypeptidase regulatory domain-like"/>
    <property type="match status" value="1"/>
</dbReference>
<keyword evidence="5 12" id="KW-0812">Transmembrane</keyword>
<evidence type="ECO:0000256" key="11">
    <source>
        <dbReference type="ARBA" id="ARBA00023237"/>
    </source>
</evidence>
<evidence type="ECO:0000256" key="8">
    <source>
        <dbReference type="ARBA" id="ARBA00023065"/>
    </source>
</evidence>
<dbReference type="InterPro" id="IPR036942">
    <property type="entry name" value="Beta-barrel_TonB_sf"/>
</dbReference>
<dbReference type="InterPro" id="IPR012910">
    <property type="entry name" value="Plug_dom"/>
</dbReference>
<dbReference type="PANTHER" id="PTHR32552:SF68">
    <property type="entry name" value="FERRICHROME OUTER MEMBRANE TRANSPORTER_PHAGE RECEPTOR"/>
    <property type="match status" value="1"/>
</dbReference>
<keyword evidence="10 12" id="KW-0472">Membrane</keyword>
<dbReference type="InterPro" id="IPR008969">
    <property type="entry name" value="CarboxyPept-like_regulatory"/>
</dbReference>
<dbReference type="PANTHER" id="PTHR32552">
    <property type="entry name" value="FERRICHROME IRON RECEPTOR-RELATED"/>
    <property type="match status" value="1"/>
</dbReference>
<evidence type="ECO:0000256" key="3">
    <source>
        <dbReference type="ARBA" id="ARBA00022452"/>
    </source>
</evidence>
<keyword evidence="8" id="KW-0406">Ion transport</keyword>
<dbReference type="RefSeq" id="WP_184179371.1">
    <property type="nucleotide sequence ID" value="NZ_JACHGF010000016.1"/>
</dbReference>
<keyword evidence="7" id="KW-0408">Iron</keyword>
<protein>
    <submittedName>
        <fullName evidence="16">Iron complex outermembrane receptor protein</fullName>
    </submittedName>
</protein>
<keyword evidence="11 12" id="KW-0998">Cell outer membrane</keyword>
<keyword evidence="6" id="KW-0732">Signal</keyword>
<evidence type="ECO:0000259" key="14">
    <source>
        <dbReference type="Pfam" id="PF00593"/>
    </source>
</evidence>
<keyword evidence="17" id="KW-1185">Reference proteome</keyword>
<evidence type="ECO:0000256" key="9">
    <source>
        <dbReference type="ARBA" id="ARBA00023077"/>
    </source>
</evidence>
<dbReference type="AlphaFoldDB" id="A0A840TWP6"/>
<name>A0A840TWP6_9BACT</name>
<dbReference type="Pfam" id="PF13715">
    <property type="entry name" value="CarbopepD_reg_2"/>
    <property type="match status" value="1"/>
</dbReference>
<keyword evidence="2 12" id="KW-0813">Transport</keyword>
<dbReference type="SUPFAM" id="SSF56935">
    <property type="entry name" value="Porins"/>
    <property type="match status" value="1"/>
</dbReference>